<accession>A0A8H5CDW8</accession>
<protein>
    <submittedName>
        <fullName evidence="2">Uncharacterized protein</fullName>
    </submittedName>
</protein>
<sequence length="202" mass="21409">MLPILTGTVLTTLLYLALVGSLTNGVLAGPAKRLLDARASPDNTVLIEGSENFCLIVPKTSYTNIGNSERPGGTTTYCTRAAIYDSKQGELSPDFWTNVEHYVGSGVNGGRYTQLTGCINPSTLDRLNSDDDGGQYDSSGGSFGTGNPEGSVCLGYNHYIELIEPSSPRACIRCCEDAEDCPTQADKDGCPAVVPGNYFDCD</sequence>
<keyword evidence="3" id="KW-1185">Reference proteome</keyword>
<gene>
    <name evidence="2" type="ORF">D9611_009084</name>
</gene>
<reference evidence="2 3" key="1">
    <citation type="journal article" date="2020" name="ISME J.">
        <title>Uncovering the hidden diversity of litter-decomposition mechanisms in mushroom-forming fungi.</title>
        <authorList>
            <person name="Floudas D."/>
            <person name="Bentzer J."/>
            <person name="Ahren D."/>
            <person name="Johansson T."/>
            <person name="Persson P."/>
            <person name="Tunlid A."/>
        </authorList>
    </citation>
    <scope>NUCLEOTIDE SEQUENCE [LARGE SCALE GENOMIC DNA]</scope>
    <source>
        <strain evidence="2 3">CBS 175.51</strain>
    </source>
</reference>
<evidence type="ECO:0000313" key="3">
    <source>
        <dbReference type="Proteomes" id="UP000541558"/>
    </source>
</evidence>
<evidence type="ECO:0000256" key="1">
    <source>
        <dbReference type="SAM" id="SignalP"/>
    </source>
</evidence>
<feature type="signal peptide" evidence="1">
    <location>
        <begin position="1"/>
        <end position="28"/>
    </location>
</feature>
<organism evidence="2 3">
    <name type="scientific">Ephemerocybe angulata</name>
    <dbReference type="NCBI Taxonomy" id="980116"/>
    <lineage>
        <taxon>Eukaryota</taxon>
        <taxon>Fungi</taxon>
        <taxon>Dikarya</taxon>
        <taxon>Basidiomycota</taxon>
        <taxon>Agaricomycotina</taxon>
        <taxon>Agaricomycetes</taxon>
        <taxon>Agaricomycetidae</taxon>
        <taxon>Agaricales</taxon>
        <taxon>Agaricineae</taxon>
        <taxon>Psathyrellaceae</taxon>
        <taxon>Ephemerocybe</taxon>
    </lineage>
</organism>
<feature type="chain" id="PRO_5034180238" evidence="1">
    <location>
        <begin position="29"/>
        <end position="202"/>
    </location>
</feature>
<dbReference type="AlphaFoldDB" id="A0A8H5CDW8"/>
<dbReference type="Proteomes" id="UP000541558">
    <property type="component" value="Unassembled WGS sequence"/>
</dbReference>
<evidence type="ECO:0000313" key="2">
    <source>
        <dbReference type="EMBL" id="KAF5339723.1"/>
    </source>
</evidence>
<proteinExistence type="predicted"/>
<name>A0A8H5CDW8_9AGAR</name>
<dbReference type="OrthoDB" id="3044029at2759"/>
<dbReference type="EMBL" id="JAACJK010000006">
    <property type="protein sequence ID" value="KAF5339723.1"/>
    <property type="molecule type" value="Genomic_DNA"/>
</dbReference>
<comment type="caution">
    <text evidence="2">The sequence shown here is derived from an EMBL/GenBank/DDBJ whole genome shotgun (WGS) entry which is preliminary data.</text>
</comment>
<keyword evidence="1" id="KW-0732">Signal</keyword>